<evidence type="ECO:0000313" key="8">
    <source>
        <dbReference type="Proteomes" id="UP000886844"/>
    </source>
</evidence>
<dbReference type="PANTHER" id="PTHR40079">
    <property type="entry name" value="MANNAN ENDO-1,4-BETA-MANNOSIDASE E-RELATED"/>
    <property type="match status" value="1"/>
</dbReference>
<evidence type="ECO:0000256" key="3">
    <source>
        <dbReference type="ARBA" id="ARBA00023295"/>
    </source>
</evidence>
<dbReference type="Pfam" id="PF02156">
    <property type="entry name" value="Glyco_hydro_26"/>
    <property type="match status" value="1"/>
</dbReference>
<comment type="similarity">
    <text evidence="1 4">Belongs to the glycosyl hydrolase 26 family.</text>
</comment>
<dbReference type="GO" id="GO:0016985">
    <property type="term" value="F:mannan endo-1,4-beta-mannosidase activity"/>
    <property type="evidence" value="ECO:0007669"/>
    <property type="project" value="InterPro"/>
</dbReference>
<feature type="domain" description="GH26" evidence="6">
    <location>
        <begin position="236"/>
        <end position="567"/>
    </location>
</feature>
<dbReference type="SUPFAM" id="SSF51445">
    <property type="entry name" value="(Trans)glycosidases"/>
    <property type="match status" value="1"/>
</dbReference>
<dbReference type="InterPro" id="IPR022790">
    <property type="entry name" value="GH26_dom"/>
</dbReference>
<keyword evidence="5" id="KW-0732">Signal</keyword>
<dbReference type="PRINTS" id="PR00739">
    <property type="entry name" value="GLHYDRLASE26"/>
</dbReference>
<dbReference type="GO" id="GO:0006080">
    <property type="term" value="P:substituted mannan metabolic process"/>
    <property type="evidence" value="ECO:0007669"/>
    <property type="project" value="InterPro"/>
</dbReference>
<dbReference type="Pfam" id="PF13472">
    <property type="entry name" value="Lipase_GDSL_2"/>
    <property type="match status" value="1"/>
</dbReference>
<organism evidence="7 8">
    <name type="scientific">Candidatus Alistipes intestinigallinarum</name>
    <dbReference type="NCBI Taxonomy" id="2838440"/>
    <lineage>
        <taxon>Bacteria</taxon>
        <taxon>Pseudomonadati</taxon>
        <taxon>Bacteroidota</taxon>
        <taxon>Bacteroidia</taxon>
        <taxon>Bacteroidales</taxon>
        <taxon>Rikenellaceae</taxon>
        <taxon>Alistipes</taxon>
    </lineage>
</organism>
<evidence type="ECO:0000256" key="1">
    <source>
        <dbReference type="ARBA" id="ARBA00007754"/>
    </source>
</evidence>
<evidence type="ECO:0000256" key="2">
    <source>
        <dbReference type="ARBA" id="ARBA00022801"/>
    </source>
</evidence>
<dbReference type="GO" id="GO:0016788">
    <property type="term" value="F:hydrolase activity, acting on ester bonds"/>
    <property type="evidence" value="ECO:0007669"/>
    <property type="project" value="UniProtKB-ARBA"/>
</dbReference>
<dbReference type="Gene3D" id="3.20.20.80">
    <property type="entry name" value="Glycosidases"/>
    <property type="match status" value="1"/>
</dbReference>
<reference evidence="7" key="2">
    <citation type="submission" date="2021-04" db="EMBL/GenBank/DDBJ databases">
        <authorList>
            <person name="Gilroy R."/>
        </authorList>
    </citation>
    <scope>NUCLEOTIDE SEQUENCE</scope>
    <source>
        <strain evidence="7">5134</strain>
    </source>
</reference>
<keyword evidence="2 4" id="KW-0378">Hydrolase</keyword>
<dbReference type="InterPro" id="IPR013830">
    <property type="entry name" value="SGNH_hydro"/>
</dbReference>
<protein>
    <recommendedName>
        <fullName evidence="6">GH26 domain-containing protein</fullName>
    </recommendedName>
</protein>
<evidence type="ECO:0000256" key="5">
    <source>
        <dbReference type="SAM" id="SignalP"/>
    </source>
</evidence>
<dbReference type="SUPFAM" id="SSF52266">
    <property type="entry name" value="SGNH hydrolase"/>
    <property type="match status" value="1"/>
</dbReference>
<keyword evidence="3 4" id="KW-0326">Glycosidase</keyword>
<gene>
    <name evidence="7" type="ORF">H9828_02310</name>
</gene>
<dbReference type="PROSITE" id="PS51764">
    <property type="entry name" value="GH26"/>
    <property type="match status" value="1"/>
</dbReference>
<dbReference type="InterPro" id="IPR017853">
    <property type="entry name" value="GH"/>
</dbReference>
<feature type="active site" description="Nucleophile" evidence="4">
    <location>
        <position position="500"/>
    </location>
</feature>
<dbReference type="InterPro" id="IPR036514">
    <property type="entry name" value="SGNH_hydro_sf"/>
</dbReference>
<evidence type="ECO:0000313" key="7">
    <source>
        <dbReference type="EMBL" id="HIY68234.1"/>
    </source>
</evidence>
<sequence length="576" mass="65840">MKALFPLLAALTVWTASAMLPGKNPREKMWLPEIERFVKQDSIDFPGVGKILFVGSSSIRTWKNIEQYFPGYDIVRRGVGGSHLEDIIYFSDRIVFPYKPRQIVLYEGDNDLKDGFTPERFLDDVKTFVRLVELHSPGTEIILLSVKPSPSRRHVEEKYLKANELMEAYAAGKEHVKYLDITAPLKDGDRYRADMFHGDSLHVTPKAFREWARIITPHLIPGPGSVSKLSTPESTPQTEALYAGLNRMVGNKTMFGHQDDTAYGVEWEETPGGSDVRAVCGDYPAVYGWEIGGIEHRRNENLDKVNFKQMKRLIREAYDRGGINTISWHADNLVTGGNTWDLTGGNVVATLLPGGEHHAEFCRWLDRVAEFLASLKGSDGESIPVIFRPLHEHTGSWFWWGRDFCSVDEYVALWRQIVTYLRDVKGLKNVIYCYSPDRVRTETDYLERYPGGEYVDLLGLDLYHFKGEEGLDEYRTCADRSLNVLQRVACREGKPFAFTETGLESITMDNWFSEVLYPLVAKYKPAYVLVWRNSSRIENHFYAPYPGHASAADFVKFKEKPSILFNGDLQHMYENQ</sequence>
<dbReference type="EMBL" id="DXDA01000019">
    <property type="protein sequence ID" value="HIY68234.1"/>
    <property type="molecule type" value="Genomic_DNA"/>
</dbReference>
<dbReference type="AlphaFoldDB" id="A0A9D1YYM2"/>
<dbReference type="Proteomes" id="UP000886844">
    <property type="component" value="Unassembled WGS sequence"/>
</dbReference>
<name>A0A9D1YYM2_9BACT</name>
<accession>A0A9D1YYM2</accession>
<feature type="chain" id="PRO_5038985285" description="GH26 domain-containing protein" evidence="5">
    <location>
        <begin position="19"/>
        <end position="576"/>
    </location>
</feature>
<comment type="caution">
    <text evidence="7">The sequence shown here is derived from an EMBL/GenBank/DDBJ whole genome shotgun (WGS) entry which is preliminary data.</text>
</comment>
<evidence type="ECO:0000256" key="4">
    <source>
        <dbReference type="PROSITE-ProRule" id="PRU01100"/>
    </source>
</evidence>
<proteinExistence type="inferred from homology"/>
<feature type="signal peptide" evidence="5">
    <location>
        <begin position="1"/>
        <end position="18"/>
    </location>
</feature>
<reference evidence="7" key="1">
    <citation type="journal article" date="2021" name="PeerJ">
        <title>Extensive microbial diversity within the chicken gut microbiome revealed by metagenomics and culture.</title>
        <authorList>
            <person name="Gilroy R."/>
            <person name="Ravi A."/>
            <person name="Getino M."/>
            <person name="Pursley I."/>
            <person name="Horton D.L."/>
            <person name="Alikhan N.F."/>
            <person name="Baker D."/>
            <person name="Gharbi K."/>
            <person name="Hall N."/>
            <person name="Watson M."/>
            <person name="Adriaenssens E.M."/>
            <person name="Foster-Nyarko E."/>
            <person name="Jarju S."/>
            <person name="Secka A."/>
            <person name="Antonio M."/>
            <person name="Oren A."/>
            <person name="Chaudhuri R.R."/>
            <person name="La Ragione R."/>
            <person name="Hildebrand F."/>
            <person name="Pallen M.J."/>
        </authorList>
    </citation>
    <scope>NUCLEOTIDE SEQUENCE</scope>
    <source>
        <strain evidence="7">5134</strain>
    </source>
</reference>
<dbReference type="PANTHER" id="PTHR40079:SF4">
    <property type="entry name" value="GH26 DOMAIN-CONTAINING PROTEIN-RELATED"/>
    <property type="match status" value="1"/>
</dbReference>
<dbReference type="InterPro" id="IPR000805">
    <property type="entry name" value="Glyco_hydro_26"/>
</dbReference>
<feature type="active site" description="Proton donor" evidence="4">
    <location>
        <position position="392"/>
    </location>
</feature>
<evidence type="ECO:0000259" key="6">
    <source>
        <dbReference type="PROSITE" id="PS51764"/>
    </source>
</evidence>
<dbReference type="Gene3D" id="3.40.50.1110">
    <property type="entry name" value="SGNH hydrolase"/>
    <property type="match status" value="1"/>
</dbReference>